<organism evidence="4 5">
    <name type="scientific">Conoideocrella luteorostrata</name>
    <dbReference type="NCBI Taxonomy" id="1105319"/>
    <lineage>
        <taxon>Eukaryota</taxon>
        <taxon>Fungi</taxon>
        <taxon>Dikarya</taxon>
        <taxon>Ascomycota</taxon>
        <taxon>Pezizomycotina</taxon>
        <taxon>Sordariomycetes</taxon>
        <taxon>Hypocreomycetidae</taxon>
        <taxon>Hypocreales</taxon>
        <taxon>Clavicipitaceae</taxon>
        <taxon>Conoideocrella</taxon>
    </lineage>
</organism>
<dbReference type="Gene3D" id="3.30.465.10">
    <property type="match status" value="2"/>
</dbReference>
<accession>A0AAJ0CY46</accession>
<evidence type="ECO:0000256" key="2">
    <source>
        <dbReference type="ARBA" id="ARBA00023002"/>
    </source>
</evidence>
<dbReference type="Pfam" id="PF01565">
    <property type="entry name" value="FAD_binding_4"/>
    <property type="match status" value="1"/>
</dbReference>
<evidence type="ECO:0000313" key="4">
    <source>
        <dbReference type="EMBL" id="KAK2616209.1"/>
    </source>
</evidence>
<keyword evidence="2" id="KW-0560">Oxidoreductase</keyword>
<proteinExistence type="inferred from homology"/>
<dbReference type="InterPro" id="IPR036318">
    <property type="entry name" value="FAD-bd_PCMH-like_sf"/>
</dbReference>
<evidence type="ECO:0000256" key="1">
    <source>
        <dbReference type="ARBA" id="ARBA00005466"/>
    </source>
</evidence>
<dbReference type="InterPro" id="IPR016169">
    <property type="entry name" value="FAD-bd_PCMH_sub2"/>
</dbReference>
<dbReference type="GO" id="GO:0071949">
    <property type="term" value="F:FAD binding"/>
    <property type="evidence" value="ECO:0007669"/>
    <property type="project" value="InterPro"/>
</dbReference>
<dbReference type="SUPFAM" id="SSF56176">
    <property type="entry name" value="FAD-binding/transporter-associated domain-like"/>
    <property type="match status" value="1"/>
</dbReference>
<dbReference type="InterPro" id="IPR016166">
    <property type="entry name" value="FAD-bd_PCMH"/>
</dbReference>
<evidence type="ECO:0000259" key="3">
    <source>
        <dbReference type="PROSITE" id="PS51387"/>
    </source>
</evidence>
<comment type="similarity">
    <text evidence="1">Belongs to the oxygen-dependent FAD-linked oxidoreductase family.</text>
</comment>
<gene>
    <name evidence="4" type="ORF">QQS21_000841</name>
</gene>
<dbReference type="Pfam" id="PF08031">
    <property type="entry name" value="BBE"/>
    <property type="match status" value="1"/>
</dbReference>
<feature type="domain" description="FAD-binding PCMH-type" evidence="3">
    <location>
        <begin position="116"/>
        <end position="299"/>
    </location>
</feature>
<dbReference type="Proteomes" id="UP001251528">
    <property type="component" value="Unassembled WGS sequence"/>
</dbReference>
<evidence type="ECO:0000313" key="5">
    <source>
        <dbReference type="Proteomes" id="UP001251528"/>
    </source>
</evidence>
<keyword evidence="5" id="KW-1185">Reference proteome</keyword>
<comment type="caution">
    <text evidence="4">The sequence shown here is derived from an EMBL/GenBank/DDBJ whole genome shotgun (WGS) entry which is preliminary data.</text>
</comment>
<dbReference type="GO" id="GO:0016491">
    <property type="term" value="F:oxidoreductase activity"/>
    <property type="evidence" value="ECO:0007669"/>
    <property type="project" value="UniProtKB-KW"/>
</dbReference>
<dbReference type="InterPro" id="IPR012951">
    <property type="entry name" value="BBE"/>
</dbReference>
<sequence length="569" mass="62026">MLCGLAASSALAAGSWTSNHINDLNQTLHGRVFAVEPFAKPCFSMYNGQEVTPDPEKCRAIQAQYSSPTFRAQFPGAYMYEESSICASDNSSTDQCLLNSDDPKDAKAFAASHCNQGNVPTYYIEVKTPNDAVQAFKYAGLSGGKLAIKNSGHSFQKDSSEKGALMLWTRNLRTMTRNTSFVPEGCSANEAYNAITTGAGVNCGEAYEFAGKNNATLVCAYSPTVGLSGGFVQSGGHGVLTPTLGLASDRVLQFTVVTPDGQIRVANKCQNRDLFWALRGGGGGTFGVVIDSTHRVENTLPIAVASIGVDGTDKKAVIAFMETLVDATIDLAKDGWGGHIYGNKIVYVTPTLTDAETAKKSMAKMIEVAKQHGGTANVSITPNFFDFYKEYIISGAAKVGIMTLINTRLMPASVFTTPELNKKLKEHLRRVINGGVLPYVPVSGPYLYKDTTKGTSVHPVWKTALWEYGDSTTWAWNSTLETRTAVVEEMRKHHDEFVKLMPGSGAYRNEGFPFNHNWIEDNFGPPYERLLEIKKRYDPKSLLKCHKCVGWTDQDAQESCFRAFETAKG</sequence>
<dbReference type="PROSITE" id="PS51387">
    <property type="entry name" value="FAD_PCMH"/>
    <property type="match status" value="1"/>
</dbReference>
<reference evidence="4" key="1">
    <citation type="submission" date="2023-06" db="EMBL/GenBank/DDBJ databases">
        <title>Conoideocrella luteorostrata (Hypocreales: Clavicipitaceae), a potential biocontrol fungus for elongate hemlock scale in United States Christmas tree production areas.</title>
        <authorList>
            <person name="Barrett H."/>
            <person name="Lovett B."/>
            <person name="Macias A.M."/>
            <person name="Stajich J.E."/>
            <person name="Kasson M.T."/>
        </authorList>
    </citation>
    <scope>NUCLEOTIDE SEQUENCE</scope>
    <source>
        <strain evidence="4">ARSEF 14590</strain>
    </source>
</reference>
<dbReference type="EMBL" id="JASWJB010000008">
    <property type="protein sequence ID" value="KAK2616209.1"/>
    <property type="molecule type" value="Genomic_DNA"/>
</dbReference>
<name>A0AAJ0CY46_9HYPO</name>
<dbReference type="InterPro" id="IPR050432">
    <property type="entry name" value="FAD-linked_Oxidoreductases_BP"/>
</dbReference>
<dbReference type="InterPro" id="IPR006094">
    <property type="entry name" value="Oxid_FAD_bind_N"/>
</dbReference>
<protein>
    <recommendedName>
        <fullName evidence="3">FAD-binding PCMH-type domain-containing protein</fullName>
    </recommendedName>
</protein>
<dbReference type="PANTHER" id="PTHR13878">
    <property type="entry name" value="GULONOLACTONE OXIDASE"/>
    <property type="match status" value="1"/>
</dbReference>
<dbReference type="AlphaFoldDB" id="A0AAJ0CY46"/>
<dbReference type="PANTHER" id="PTHR13878:SF91">
    <property type="entry name" value="FAD BINDING DOMAIN PROTEIN (AFU_ORTHOLOGUE AFUA_6G12070)-RELATED"/>
    <property type="match status" value="1"/>
</dbReference>